<evidence type="ECO:0000256" key="2">
    <source>
        <dbReference type="ARBA" id="ARBA00004651"/>
    </source>
</evidence>
<sequence>MRLRIGSKILLTMLTVAVPSLLLFSMLMIKSRGDILMENISGHLNELAALSVQTVQDLIHHSRKSLLTISTSPDIQSFLQVLSSSGEKGEITKALQRLETSFYEFQQLDTSIQAIRFIDASGFVLAKVREGKIIKRQGPVVPERGIRAVSSKANRDFFRNTMKLNHGEIWISNLERGWMEGEEYWCPAMVRFATPVFFADGKRAGVLIINVWGKTLGTMINRLVAPELGSAFIVERNFTNHERHGIYLFHQDQSCEFGNQTGSRITVFQNFPASITAKWMSEPEGISYHPQNGDILVHRYFSPYDNDERGWIIVVDAKRDVVMAPLAAMKTKVILSALGIFALMITAALFFARSLTLPIRSVIDGTHRISRDLSTRIQITSRDEIGQLAEEINQMAATLEKNLQEKKRIEAQISQSEKLASIGEMAAGLAHELNTPLGNIKALAVLARKDLSGGRIDPVVLQEDLEDIINQTEKCSRIIGGLLGFARKRKTEFSLYNINDCITTAISLVQLRSEKKEVAVLFKPNDRLPYLKVDGHQLEQVFVNILLNGIDAVPPGGTIEVTADFDGTQVTIRFTDTGCGIPPEILPKIFNPFFTTKETGKGTGLGLSLSYGIVKNHGGSIDVRSRKQKGTEFIVRLPVGRTGDSA</sequence>
<evidence type="ECO:0000256" key="10">
    <source>
        <dbReference type="ARBA" id="ARBA00023136"/>
    </source>
</evidence>
<feature type="domain" description="Histidine kinase" evidence="13">
    <location>
        <begin position="428"/>
        <end position="641"/>
    </location>
</feature>
<feature type="transmembrane region" description="Helical" evidence="12">
    <location>
        <begin position="9"/>
        <end position="29"/>
    </location>
</feature>
<evidence type="ECO:0000256" key="3">
    <source>
        <dbReference type="ARBA" id="ARBA00012438"/>
    </source>
</evidence>
<dbReference type="PANTHER" id="PTHR43065">
    <property type="entry name" value="SENSOR HISTIDINE KINASE"/>
    <property type="match status" value="1"/>
</dbReference>
<reference evidence="15" key="1">
    <citation type="submission" date="2020-12" db="EMBL/GenBank/DDBJ databases">
        <title>Desulfobium dissulfuricans gen. nov., sp. nov., a novel mesophilic, sulfate-reducing bacterium isolated from a deep-sea hydrothermal vent.</title>
        <authorList>
            <person name="Hashimoto Y."/>
            <person name="Tame A."/>
            <person name="Sawayama S."/>
            <person name="Miyazaki J."/>
            <person name="Takai K."/>
            <person name="Nakagawa S."/>
        </authorList>
    </citation>
    <scope>NUCLEOTIDE SEQUENCE</scope>
    <source>
        <strain evidence="15">GF1</strain>
    </source>
</reference>
<dbReference type="SUPFAM" id="SSF47384">
    <property type="entry name" value="Homodimeric domain of signal transducing histidine kinase"/>
    <property type="match status" value="1"/>
</dbReference>
<dbReference type="CDD" id="cd06225">
    <property type="entry name" value="HAMP"/>
    <property type="match status" value="1"/>
</dbReference>
<dbReference type="SMART" id="SM00388">
    <property type="entry name" value="HisKA"/>
    <property type="match status" value="1"/>
</dbReference>
<dbReference type="Pfam" id="PF00512">
    <property type="entry name" value="HisKA"/>
    <property type="match status" value="1"/>
</dbReference>
<feature type="coiled-coil region" evidence="11">
    <location>
        <begin position="389"/>
        <end position="419"/>
    </location>
</feature>
<dbReference type="SUPFAM" id="SSF158472">
    <property type="entry name" value="HAMP domain-like"/>
    <property type="match status" value="1"/>
</dbReference>
<comment type="catalytic activity">
    <reaction evidence="1">
        <text>ATP + protein L-histidine = ADP + protein N-phospho-L-histidine.</text>
        <dbReference type="EC" id="2.7.13.3"/>
    </reaction>
</comment>
<evidence type="ECO:0000256" key="9">
    <source>
        <dbReference type="ARBA" id="ARBA00022989"/>
    </source>
</evidence>
<keyword evidence="7 12" id="KW-0812">Transmembrane</keyword>
<evidence type="ECO:0000256" key="7">
    <source>
        <dbReference type="ARBA" id="ARBA00022692"/>
    </source>
</evidence>
<keyword evidence="5" id="KW-0597">Phosphoprotein</keyword>
<evidence type="ECO:0000256" key="1">
    <source>
        <dbReference type="ARBA" id="ARBA00000085"/>
    </source>
</evidence>
<evidence type="ECO:0000256" key="8">
    <source>
        <dbReference type="ARBA" id="ARBA00022777"/>
    </source>
</evidence>
<dbReference type="PROSITE" id="PS50885">
    <property type="entry name" value="HAMP"/>
    <property type="match status" value="1"/>
</dbReference>
<evidence type="ECO:0000256" key="6">
    <source>
        <dbReference type="ARBA" id="ARBA00022679"/>
    </source>
</evidence>
<name>A0A915U8H5_9BACT</name>
<dbReference type="InterPro" id="IPR003660">
    <property type="entry name" value="HAMP_dom"/>
</dbReference>
<dbReference type="Pfam" id="PF02518">
    <property type="entry name" value="HATPase_c"/>
    <property type="match status" value="1"/>
</dbReference>
<dbReference type="InterPro" id="IPR029151">
    <property type="entry name" value="Sensor-like_sf"/>
</dbReference>
<dbReference type="Pfam" id="PF02743">
    <property type="entry name" value="dCache_1"/>
    <property type="match status" value="1"/>
</dbReference>
<evidence type="ECO:0000256" key="11">
    <source>
        <dbReference type="SAM" id="Coils"/>
    </source>
</evidence>
<dbReference type="SMART" id="SM00304">
    <property type="entry name" value="HAMP"/>
    <property type="match status" value="1"/>
</dbReference>
<dbReference type="SUPFAM" id="SSF55874">
    <property type="entry name" value="ATPase domain of HSP90 chaperone/DNA topoisomerase II/histidine kinase"/>
    <property type="match status" value="1"/>
</dbReference>
<keyword evidence="8" id="KW-0418">Kinase</keyword>
<dbReference type="InterPro" id="IPR036097">
    <property type="entry name" value="HisK_dim/P_sf"/>
</dbReference>
<keyword evidence="10 12" id="KW-0472">Membrane</keyword>
<dbReference type="AlphaFoldDB" id="A0A915U8H5"/>
<dbReference type="InterPro" id="IPR033479">
    <property type="entry name" value="dCache_1"/>
</dbReference>
<keyword evidence="6" id="KW-0808">Transferase</keyword>
<dbReference type="Gene3D" id="3.30.450.20">
    <property type="entry name" value="PAS domain"/>
    <property type="match status" value="1"/>
</dbReference>
<dbReference type="InterPro" id="IPR004358">
    <property type="entry name" value="Sig_transdc_His_kin-like_C"/>
</dbReference>
<dbReference type="Proteomes" id="UP001063350">
    <property type="component" value="Chromosome"/>
</dbReference>
<evidence type="ECO:0000256" key="12">
    <source>
        <dbReference type="SAM" id="Phobius"/>
    </source>
</evidence>
<keyword evidence="9 12" id="KW-1133">Transmembrane helix</keyword>
<proteinExistence type="predicted"/>
<dbReference type="CDD" id="cd00082">
    <property type="entry name" value="HisKA"/>
    <property type="match status" value="1"/>
</dbReference>
<dbReference type="SMART" id="SM00387">
    <property type="entry name" value="HATPase_c"/>
    <property type="match status" value="1"/>
</dbReference>
<dbReference type="PROSITE" id="PS50109">
    <property type="entry name" value="HIS_KIN"/>
    <property type="match status" value="1"/>
</dbReference>
<dbReference type="InterPro" id="IPR003661">
    <property type="entry name" value="HisK_dim/P_dom"/>
</dbReference>
<gene>
    <name evidence="15" type="ORF">GF1_03920</name>
</gene>
<dbReference type="EMBL" id="AP024233">
    <property type="protein sequence ID" value="BCO08016.1"/>
    <property type="molecule type" value="Genomic_DNA"/>
</dbReference>
<dbReference type="InterPro" id="IPR036890">
    <property type="entry name" value="HATPase_C_sf"/>
</dbReference>
<evidence type="ECO:0000259" key="13">
    <source>
        <dbReference type="PROSITE" id="PS50109"/>
    </source>
</evidence>
<dbReference type="InterPro" id="IPR005467">
    <property type="entry name" value="His_kinase_dom"/>
</dbReference>
<feature type="transmembrane region" description="Helical" evidence="12">
    <location>
        <begin position="333"/>
        <end position="352"/>
    </location>
</feature>
<keyword evidence="16" id="KW-1185">Reference proteome</keyword>
<evidence type="ECO:0000313" key="16">
    <source>
        <dbReference type="Proteomes" id="UP001063350"/>
    </source>
</evidence>
<dbReference type="EC" id="2.7.13.3" evidence="3"/>
<dbReference type="PRINTS" id="PR00344">
    <property type="entry name" value="BCTRLSENSOR"/>
</dbReference>
<dbReference type="GO" id="GO:0005886">
    <property type="term" value="C:plasma membrane"/>
    <property type="evidence" value="ECO:0007669"/>
    <property type="project" value="UniProtKB-SubCell"/>
</dbReference>
<dbReference type="GO" id="GO:0000155">
    <property type="term" value="F:phosphorelay sensor kinase activity"/>
    <property type="evidence" value="ECO:0007669"/>
    <property type="project" value="InterPro"/>
</dbReference>
<dbReference type="PANTHER" id="PTHR43065:SF42">
    <property type="entry name" value="TWO-COMPONENT SENSOR PPRA"/>
    <property type="match status" value="1"/>
</dbReference>
<keyword evidence="11" id="KW-0175">Coiled coil</keyword>
<evidence type="ECO:0000256" key="4">
    <source>
        <dbReference type="ARBA" id="ARBA00022475"/>
    </source>
</evidence>
<dbReference type="Gene3D" id="1.10.287.130">
    <property type="match status" value="1"/>
</dbReference>
<evidence type="ECO:0000256" key="5">
    <source>
        <dbReference type="ARBA" id="ARBA00022553"/>
    </source>
</evidence>
<dbReference type="SUPFAM" id="SSF103190">
    <property type="entry name" value="Sensory domain-like"/>
    <property type="match status" value="1"/>
</dbReference>
<dbReference type="RefSeq" id="WP_267927950.1">
    <property type="nucleotide sequence ID" value="NZ_AP024233.1"/>
</dbReference>
<feature type="domain" description="HAMP" evidence="14">
    <location>
        <begin position="353"/>
        <end position="404"/>
    </location>
</feature>
<dbReference type="Gene3D" id="3.30.565.10">
    <property type="entry name" value="Histidine kinase-like ATPase, C-terminal domain"/>
    <property type="match status" value="1"/>
</dbReference>
<protein>
    <recommendedName>
        <fullName evidence="3">histidine kinase</fullName>
        <ecNumber evidence="3">2.7.13.3</ecNumber>
    </recommendedName>
</protein>
<evidence type="ECO:0000259" key="14">
    <source>
        <dbReference type="PROSITE" id="PS50885"/>
    </source>
</evidence>
<dbReference type="InterPro" id="IPR003594">
    <property type="entry name" value="HATPase_dom"/>
</dbReference>
<dbReference type="Gene3D" id="6.10.340.10">
    <property type="match status" value="1"/>
</dbReference>
<dbReference type="KEGG" id="ddu:GF1_03920"/>
<keyword evidence="4" id="KW-1003">Cell membrane</keyword>
<comment type="subcellular location">
    <subcellularLocation>
        <location evidence="2">Cell membrane</location>
        <topology evidence="2">Multi-pass membrane protein</topology>
    </subcellularLocation>
</comment>
<accession>A0A915U8H5</accession>
<organism evidence="15 16">
    <name type="scientific">Desulfolithobacter dissulfuricans</name>
    <dbReference type="NCBI Taxonomy" id="2795293"/>
    <lineage>
        <taxon>Bacteria</taxon>
        <taxon>Pseudomonadati</taxon>
        <taxon>Thermodesulfobacteriota</taxon>
        <taxon>Desulfobulbia</taxon>
        <taxon>Desulfobulbales</taxon>
        <taxon>Desulfobulbaceae</taxon>
        <taxon>Desulfolithobacter</taxon>
    </lineage>
</organism>
<dbReference type="Pfam" id="PF00672">
    <property type="entry name" value="HAMP"/>
    <property type="match status" value="1"/>
</dbReference>
<evidence type="ECO:0000313" key="15">
    <source>
        <dbReference type="EMBL" id="BCO08016.1"/>
    </source>
</evidence>